<dbReference type="KEGG" id="mbas:ALGA_1420"/>
<dbReference type="Proteomes" id="UP000218267">
    <property type="component" value="Chromosome"/>
</dbReference>
<reference evidence="7" key="2">
    <citation type="journal article" date="2020" name="Antonie Van Leeuwenhoek">
        <title>Labilibaculum antarcticum sp. nov., a novel facultative anaerobic, psychrotorelant bacterium isolated from marine sediment of Antarctica.</title>
        <authorList>
            <person name="Watanabe M."/>
            <person name="Kojima H."/>
            <person name="Fukui M."/>
        </authorList>
    </citation>
    <scope>NUCLEOTIDE SEQUENCE [LARGE SCALE GENOMIC DNA]</scope>
    <source>
        <strain evidence="7">SPP2</strain>
    </source>
</reference>
<keyword evidence="4" id="KW-0862">Zinc</keyword>
<dbReference type="Pfam" id="PF00753">
    <property type="entry name" value="Lactamase_B"/>
    <property type="match status" value="1"/>
</dbReference>
<keyword evidence="7" id="KW-1185">Reference proteome</keyword>
<sequence length="280" mass="31755">MEIYNIETGNFKCDGGAMFSVVPKLLWSRKYPSDEDNLCNCAMRSMLVVDGERKILIDNGSGDKQDVEFFKHHHLNGNATLLSSLSNIGFQPTDITDVVFTHLHFDHCGGAVKNNEKGEGFDLVFPNATHWVSKTQWENFNNPNIREADAYFQENIVPIKEVGQLKLVDREGELFPNFEIRFVNGHTPGLMVAIIKNENDTIVFAGDFIPTTANVPVKWLASYDLNPKESLHEKEAFLKEAVENNYILFFQHDILHECCSLVQTPRGVKVDKCFSLTEIK</sequence>
<dbReference type="InterPro" id="IPR036866">
    <property type="entry name" value="RibonucZ/Hydroxyglut_hydro"/>
</dbReference>
<dbReference type="SUPFAM" id="SSF56281">
    <property type="entry name" value="Metallo-hydrolase/oxidoreductase"/>
    <property type="match status" value="1"/>
</dbReference>
<gene>
    <name evidence="6" type="ORF">ALGA_1420</name>
</gene>
<dbReference type="InterPro" id="IPR001279">
    <property type="entry name" value="Metallo-B-lactamas"/>
</dbReference>
<dbReference type="OrthoDB" id="9802897at2"/>
<evidence type="ECO:0000313" key="7">
    <source>
        <dbReference type="Proteomes" id="UP000218267"/>
    </source>
</evidence>
<dbReference type="AlphaFoldDB" id="A0A1Y1CHI6"/>
<dbReference type="PANTHER" id="PTHR42978">
    <property type="entry name" value="QUORUM-QUENCHING LACTONASE YTNP-RELATED-RELATED"/>
    <property type="match status" value="1"/>
</dbReference>
<keyword evidence="3 6" id="KW-0378">Hydrolase</keyword>
<organism evidence="6 7">
    <name type="scientific">Labilibaculum antarcticum</name>
    <dbReference type="NCBI Taxonomy" id="1717717"/>
    <lineage>
        <taxon>Bacteria</taxon>
        <taxon>Pseudomonadati</taxon>
        <taxon>Bacteroidota</taxon>
        <taxon>Bacteroidia</taxon>
        <taxon>Marinilabiliales</taxon>
        <taxon>Marinifilaceae</taxon>
        <taxon>Labilibaculum</taxon>
    </lineage>
</organism>
<dbReference type="RefSeq" id="WP_096428688.1">
    <property type="nucleotide sequence ID" value="NZ_AP018042.1"/>
</dbReference>
<dbReference type="SMART" id="SM00849">
    <property type="entry name" value="Lactamase_B"/>
    <property type="match status" value="1"/>
</dbReference>
<dbReference type="CDD" id="cd16281">
    <property type="entry name" value="metallo-hydrolase-like_MBL-fold"/>
    <property type="match status" value="1"/>
</dbReference>
<keyword evidence="2" id="KW-0479">Metal-binding</keyword>
<dbReference type="Gene3D" id="3.60.15.10">
    <property type="entry name" value="Ribonuclease Z/Hydroxyacylglutathione hydrolase-like"/>
    <property type="match status" value="1"/>
</dbReference>
<evidence type="ECO:0000256" key="1">
    <source>
        <dbReference type="ARBA" id="ARBA00007749"/>
    </source>
</evidence>
<evidence type="ECO:0000256" key="2">
    <source>
        <dbReference type="ARBA" id="ARBA00022723"/>
    </source>
</evidence>
<comment type="similarity">
    <text evidence="1">Belongs to the metallo-beta-lactamase superfamily.</text>
</comment>
<dbReference type="GO" id="GO:0046872">
    <property type="term" value="F:metal ion binding"/>
    <property type="evidence" value="ECO:0007669"/>
    <property type="project" value="UniProtKB-KW"/>
</dbReference>
<name>A0A1Y1CHI6_9BACT</name>
<accession>A0A1Y1CHI6</accession>
<reference evidence="6 7" key="1">
    <citation type="journal article" date="2018" name="Mar. Genomics">
        <title>Complete genome sequence of Marinifilaceae bacterium strain SPP2, isolated from the Antarctic marine sediment.</title>
        <authorList>
            <person name="Watanabe M."/>
            <person name="Kojima H."/>
            <person name="Fukui M."/>
        </authorList>
    </citation>
    <scope>NUCLEOTIDE SEQUENCE [LARGE SCALE GENOMIC DNA]</scope>
    <source>
        <strain evidence="6 7">SPP2</strain>
    </source>
</reference>
<protein>
    <submittedName>
        <fullName evidence="6">MBL fold metallo-hydrolase</fullName>
    </submittedName>
</protein>
<proteinExistence type="inferred from homology"/>
<evidence type="ECO:0000259" key="5">
    <source>
        <dbReference type="SMART" id="SM00849"/>
    </source>
</evidence>
<dbReference type="GO" id="GO:0016787">
    <property type="term" value="F:hydrolase activity"/>
    <property type="evidence" value="ECO:0007669"/>
    <property type="project" value="UniProtKB-KW"/>
</dbReference>
<evidence type="ECO:0000313" key="6">
    <source>
        <dbReference type="EMBL" id="BAX79804.1"/>
    </source>
</evidence>
<dbReference type="PANTHER" id="PTHR42978:SF6">
    <property type="entry name" value="QUORUM-QUENCHING LACTONASE YTNP-RELATED"/>
    <property type="match status" value="1"/>
</dbReference>
<feature type="domain" description="Metallo-beta-lactamase" evidence="5">
    <location>
        <begin position="42"/>
        <end position="252"/>
    </location>
</feature>
<evidence type="ECO:0000256" key="3">
    <source>
        <dbReference type="ARBA" id="ARBA00022801"/>
    </source>
</evidence>
<dbReference type="EMBL" id="AP018042">
    <property type="protein sequence ID" value="BAX79804.1"/>
    <property type="molecule type" value="Genomic_DNA"/>
</dbReference>
<dbReference type="InterPro" id="IPR051013">
    <property type="entry name" value="MBL_superfamily_lactonases"/>
</dbReference>
<evidence type="ECO:0000256" key="4">
    <source>
        <dbReference type="ARBA" id="ARBA00022833"/>
    </source>
</evidence>